<comment type="caution">
    <text evidence="1">The sequence shown here is derived from an EMBL/GenBank/DDBJ whole genome shotgun (WGS) entry which is preliminary data.</text>
</comment>
<dbReference type="PANTHER" id="PTHR23409">
    <property type="entry name" value="RIBONUCLEOSIDE-DIPHOSPHATE REDUCTASE SMALL CHAIN"/>
    <property type="match status" value="1"/>
</dbReference>
<dbReference type="STRING" id="157652.A0A371GTA6"/>
<proteinExistence type="predicted"/>
<dbReference type="Pfam" id="PF00268">
    <property type="entry name" value="Ribonuc_red_sm"/>
    <property type="match status" value="2"/>
</dbReference>
<dbReference type="EMBL" id="QJKJ01004531">
    <property type="protein sequence ID" value="RDX93777.1"/>
    <property type="molecule type" value="Genomic_DNA"/>
</dbReference>
<evidence type="ECO:0000313" key="1">
    <source>
        <dbReference type="EMBL" id="RDX93777.1"/>
    </source>
</evidence>
<dbReference type="AlphaFoldDB" id="A0A371GTA6"/>
<sequence>MTTPIILSTVSIPIPKPSSHLTQVEALSSQYSSHRYGKFTRRQRLHFGQQGRWTSLGTSPNGTISPWGAKFHNSCDCVFFAIGDGIILENLASRFMNEVQVPEARAFYRFQIAIENVHSECTSSYLIPTSKTRHKRCISSAPLITSLLSPYLEKFLCHILAIKPCSFQQIWELYKKTEASFWTTGEVKLYQDLSECNFLTDGERYFITNVIAVFLPSKTALSLKILLVPEAHAFYNFQIAMENVHSNMYNLLLDTYTQYLPSTIPTDMGTLQEDRGFILDDREVNLSRDLSQWNSLIDGEQYFITYVIAVFLPSETALSLKILLVDSWTKYRIPKPVHFTAFK</sequence>
<accession>A0A371GTA6</accession>
<keyword evidence="2" id="KW-1185">Reference proteome</keyword>
<dbReference type="InterPro" id="IPR009078">
    <property type="entry name" value="Ferritin-like_SF"/>
</dbReference>
<dbReference type="Gene3D" id="1.10.620.20">
    <property type="entry name" value="Ribonucleotide Reductase, subunit A"/>
    <property type="match status" value="2"/>
</dbReference>
<feature type="non-terminal residue" evidence="1">
    <location>
        <position position="1"/>
    </location>
</feature>
<dbReference type="InterPro" id="IPR000358">
    <property type="entry name" value="RNR_small_fam"/>
</dbReference>
<reference evidence="1" key="1">
    <citation type="submission" date="2018-05" db="EMBL/GenBank/DDBJ databases">
        <title>Draft genome of Mucuna pruriens seed.</title>
        <authorList>
            <person name="Nnadi N.E."/>
            <person name="Vos R."/>
            <person name="Hasami M.H."/>
            <person name="Devisetty U.K."/>
            <person name="Aguiy J.C."/>
        </authorList>
    </citation>
    <scope>NUCLEOTIDE SEQUENCE [LARGE SCALE GENOMIC DNA]</scope>
    <source>
        <strain evidence="1">JCA_2017</strain>
    </source>
</reference>
<name>A0A371GTA6_MUCPR</name>
<dbReference type="GO" id="GO:0009263">
    <property type="term" value="P:deoxyribonucleotide biosynthetic process"/>
    <property type="evidence" value="ECO:0007669"/>
    <property type="project" value="InterPro"/>
</dbReference>
<dbReference type="GO" id="GO:0016491">
    <property type="term" value="F:oxidoreductase activity"/>
    <property type="evidence" value="ECO:0007669"/>
    <property type="project" value="InterPro"/>
</dbReference>
<dbReference type="InterPro" id="IPR012348">
    <property type="entry name" value="RNR-like"/>
</dbReference>
<organism evidence="1 2">
    <name type="scientific">Mucuna pruriens</name>
    <name type="common">Velvet bean</name>
    <name type="synonym">Dolichos pruriens</name>
    <dbReference type="NCBI Taxonomy" id="157652"/>
    <lineage>
        <taxon>Eukaryota</taxon>
        <taxon>Viridiplantae</taxon>
        <taxon>Streptophyta</taxon>
        <taxon>Embryophyta</taxon>
        <taxon>Tracheophyta</taxon>
        <taxon>Spermatophyta</taxon>
        <taxon>Magnoliopsida</taxon>
        <taxon>eudicotyledons</taxon>
        <taxon>Gunneridae</taxon>
        <taxon>Pentapetalae</taxon>
        <taxon>rosids</taxon>
        <taxon>fabids</taxon>
        <taxon>Fabales</taxon>
        <taxon>Fabaceae</taxon>
        <taxon>Papilionoideae</taxon>
        <taxon>50 kb inversion clade</taxon>
        <taxon>NPAAA clade</taxon>
        <taxon>indigoferoid/millettioid clade</taxon>
        <taxon>Phaseoleae</taxon>
        <taxon>Mucuna</taxon>
    </lineage>
</organism>
<dbReference type="SUPFAM" id="SSF47240">
    <property type="entry name" value="Ferritin-like"/>
    <property type="match status" value="2"/>
</dbReference>
<dbReference type="Proteomes" id="UP000257109">
    <property type="component" value="Unassembled WGS sequence"/>
</dbReference>
<gene>
    <name evidence="1" type="primary">rrm2</name>
    <name evidence="1" type="ORF">CR513_23911</name>
</gene>
<evidence type="ECO:0000313" key="2">
    <source>
        <dbReference type="Proteomes" id="UP000257109"/>
    </source>
</evidence>
<dbReference type="PANTHER" id="PTHR23409:SF18">
    <property type="entry name" value="RIBONUCLEOSIDE-DIPHOSPHATE REDUCTASE SUBUNIT M2"/>
    <property type="match status" value="1"/>
</dbReference>
<protein>
    <submittedName>
        <fullName evidence="1">Ribonucleoside-diphosphate reductase subunit M2</fullName>
    </submittedName>
</protein>